<name>A0ABN9X090_9DINO</name>
<dbReference type="Gene3D" id="1.20.58.810">
    <property type="entry name" value="Photosystem II Pbs27"/>
    <property type="match status" value="1"/>
</dbReference>
<organism evidence="1 2">
    <name type="scientific">Prorocentrum cordatum</name>
    <dbReference type="NCBI Taxonomy" id="2364126"/>
    <lineage>
        <taxon>Eukaryota</taxon>
        <taxon>Sar</taxon>
        <taxon>Alveolata</taxon>
        <taxon>Dinophyceae</taxon>
        <taxon>Prorocentrales</taxon>
        <taxon>Prorocentraceae</taxon>
        <taxon>Prorocentrum</taxon>
    </lineage>
</organism>
<evidence type="ECO:0000313" key="2">
    <source>
        <dbReference type="Proteomes" id="UP001189429"/>
    </source>
</evidence>
<protein>
    <submittedName>
        <fullName evidence="1">Uncharacterized protein</fullName>
    </submittedName>
</protein>
<dbReference type="EMBL" id="CAUYUJ010019405">
    <property type="protein sequence ID" value="CAK0890955.1"/>
    <property type="molecule type" value="Genomic_DNA"/>
</dbReference>
<feature type="non-terminal residue" evidence="1">
    <location>
        <position position="1"/>
    </location>
</feature>
<dbReference type="InterPro" id="IPR038450">
    <property type="entry name" value="PSII_Psb27_sf"/>
</dbReference>
<sequence>DEKEFYIKKSYREDTYQLLKHMKISGSLDKGTPRMERWQKRIKEEMDDWLALYRRQEMSVGRQSYYTLYSAINTMASHIVSYGHTPARAPQRLRHRVGAPDTTSALTVRNARTALNEGPVLNERSDVQQSRRHGARSVPGRRNDVGRQELFFGAGGHLCWAQPQQKRRIFGTCDWDVHYAGGCGPRCARQFFG</sequence>
<comment type="caution">
    <text evidence="1">The sequence shown here is derived from an EMBL/GenBank/DDBJ whole genome shotgun (WGS) entry which is preliminary data.</text>
</comment>
<dbReference type="Proteomes" id="UP001189429">
    <property type="component" value="Unassembled WGS sequence"/>
</dbReference>
<feature type="non-terminal residue" evidence="1">
    <location>
        <position position="193"/>
    </location>
</feature>
<dbReference type="PANTHER" id="PTHR34041:SF1">
    <property type="entry name" value="PHOTOSYSTEM II REPAIR PROTEIN PSB27-H1, CHLOROPLASTIC"/>
    <property type="match status" value="1"/>
</dbReference>
<evidence type="ECO:0000313" key="1">
    <source>
        <dbReference type="EMBL" id="CAK0890955.1"/>
    </source>
</evidence>
<dbReference type="Pfam" id="PF13326">
    <property type="entry name" value="PSII_Pbs27"/>
    <property type="match status" value="1"/>
</dbReference>
<dbReference type="InterPro" id="IPR025585">
    <property type="entry name" value="PSII_Psb27"/>
</dbReference>
<accession>A0ABN9X090</accession>
<reference evidence="1" key="1">
    <citation type="submission" date="2023-10" db="EMBL/GenBank/DDBJ databases">
        <authorList>
            <person name="Chen Y."/>
            <person name="Shah S."/>
            <person name="Dougan E. K."/>
            <person name="Thang M."/>
            <person name="Chan C."/>
        </authorList>
    </citation>
    <scope>NUCLEOTIDE SEQUENCE [LARGE SCALE GENOMIC DNA]</scope>
</reference>
<keyword evidence="2" id="KW-1185">Reference proteome</keyword>
<gene>
    <name evidence="1" type="ORF">PCOR1329_LOCUS71032</name>
</gene>
<proteinExistence type="predicted"/>
<dbReference type="PANTHER" id="PTHR34041">
    <property type="entry name" value="PHOTOSYSTEM II REPAIR PROTEIN PSB27-H1, CHLOROPLASTIC"/>
    <property type="match status" value="1"/>
</dbReference>